<feature type="region of interest" description="Disordered" evidence="1">
    <location>
        <begin position="133"/>
        <end position="178"/>
    </location>
</feature>
<sequence>MDAICHSNSIPTLNPEDAKFHLLIKKAVQEALEEFKNEVVKPLKSELMAIRTQNVALIKELEILNANKNKMLADEKGATSYAKAVKKDIKERSKSPLVKLDKMQNKSEIPEKVNKSDKIQLNNFDEIIHLNSDLSNNSHKQDPNPSALKNNVNAAGWQQQKSRRNRANTLTTGTGNGESSLKGVIKKIHFHVSRLHPNTNANDVKTHLANHSISDAAVEQVDSKHPQLYTSFKVSVLPEFKENILTPTNWPLGICINRFLWRIQKPLLNS</sequence>
<dbReference type="EMBL" id="JAVRBK010000006">
    <property type="protein sequence ID" value="KAK5643021.1"/>
    <property type="molecule type" value="Genomic_DNA"/>
</dbReference>
<organism evidence="2 3">
    <name type="scientific">Pyrocoelia pectoralis</name>
    <dbReference type="NCBI Taxonomy" id="417401"/>
    <lineage>
        <taxon>Eukaryota</taxon>
        <taxon>Metazoa</taxon>
        <taxon>Ecdysozoa</taxon>
        <taxon>Arthropoda</taxon>
        <taxon>Hexapoda</taxon>
        <taxon>Insecta</taxon>
        <taxon>Pterygota</taxon>
        <taxon>Neoptera</taxon>
        <taxon>Endopterygota</taxon>
        <taxon>Coleoptera</taxon>
        <taxon>Polyphaga</taxon>
        <taxon>Elateriformia</taxon>
        <taxon>Elateroidea</taxon>
        <taxon>Lampyridae</taxon>
        <taxon>Lampyrinae</taxon>
        <taxon>Pyrocoelia</taxon>
    </lineage>
</organism>
<evidence type="ECO:0000256" key="1">
    <source>
        <dbReference type="SAM" id="MobiDB-lite"/>
    </source>
</evidence>
<dbReference type="AlphaFoldDB" id="A0AAN7VDC5"/>
<evidence type="ECO:0000313" key="2">
    <source>
        <dbReference type="EMBL" id="KAK5643021.1"/>
    </source>
</evidence>
<evidence type="ECO:0000313" key="3">
    <source>
        <dbReference type="Proteomes" id="UP001329430"/>
    </source>
</evidence>
<gene>
    <name evidence="2" type="ORF">RI129_009188</name>
</gene>
<protein>
    <submittedName>
        <fullName evidence="2">Uncharacterized protein</fullName>
    </submittedName>
</protein>
<accession>A0AAN7VDC5</accession>
<proteinExistence type="predicted"/>
<comment type="caution">
    <text evidence="2">The sequence shown here is derived from an EMBL/GenBank/DDBJ whole genome shotgun (WGS) entry which is preliminary data.</text>
</comment>
<feature type="compositionally biased region" description="Polar residues" evidence="1">
    <location>
        <begin position="167"/>
        <end position="178"/>
    </location>
</feature>
<name>A0AAN7VDC5_9COLE</name>
<reference evidence="2 3" key="1">
    <citation type="journal article" date="2024" name="Insects">
        <title>An Improved Chromosome-Level Genome Assembly of the Firefly Pyrocoelia pectoralis.</title>
        <authorList>
            <person name="Fu X."/>
            <person name="Meyer-Rochow V.B."/>
            <person name="Ballantyne L."/>
            <person name="Zhu X."/>
        </authorList>
    </citation>
    <scope>NUCLEOTIDE SEQUENCE [LARGE SCALE GENOMIC DNA]</scope>
    <source>
        <strain evidence="2">XCY_ONT2</strain>
    </source>
</reference>
<feature type="compositionally biased region" description="Polar residues" evidence="1">
    <location>
        <begin position="133"/>
        <end position="160"/>
    </location>
</feature>
<keyword evidence="3" id="KW-1185">Reference proteome</keyword>
<dbReference type="Proteomes" id="UP001329430">
    <property type="component" value="Chromosome 6"/>
</dbReference>